<accession>A0A9P8VVC9</accession>
<gene>
    <name evidence="1" type="ORF">B0T10DRAFT_447413</name>
</gene>
<protein>
    <submittedName>
        <fullName evidence="1">Uncharacterized protein</fullName>
    </submittedName>
</protein>
<reference evidence="1 2" key="1">
    <citation type="journal article" date="2021" name="Nat. Commun.">
        <title>Genetic determinants of endophytism in the Arabidopsis root mycobiome.</title>
        <authorList>
            <person name="Mesny F."/>
            <person name="Miyauchi S."/>
            <person name="Thiergart T."/>
            <person name="Pickel B."/>
            <person name="Atanasova L."/>
            <person name="Karlsson M."/>
            <person name="Huettel B."/>
            <person name="Barry K.W."/>
            <person name="Haridas S."/>
            <person name="Chen C."/>
            <person name="Bauer D."/>
            <person name="Andreopoulos W."/>
            <person name="Pangilinan J."/>
            <person name="LaButti K."/>
            <person name="Riley R."/>
            <person name="Lipzen A."/>
            <person name="Clum A."/>
            <person name="Drula E."/>
            <person name="Henrissat B."/>
            <person name="Kohler A."/>
            <person name="Grigoriev I.V."/>
            <person name="Martin F.M."/>
            <person name="Hacquard S."/>
        </authorList>
    </citation>
    <scope>NUCLEOTIDE SEQUENCE [LARGE SCALE GENOMIC DNA]</scope>
    <source>
        <strain evidence="1 2">MPI-CAGE-CH-0241</strain>
    </source>
</reference>
<dbReference type="AlphaFoldDB" id="A0A9P8VVC9"/>
<keyword evidence="2" id="KW-1185">Reference proteome</keyword>
<comment type="caution">
    <text evidence="1">The sequence shown here is derived from an EMBL/GenBank/DDBJ whole genome shotgun (WGS) entry which is preliminary data.</text>
</comment>
<evidence type="ECO:0000313" key="2">
    <source>
        <dbReference type="Proteomes" id="UP000777438"/>
    </source>
</evidence>
<evidence type="ECO:0000313" key="1">
    <source>
        <dbReference type="EMBL" id="KAH6879449.1"/>
    </source>
</evidence>
<dbReference type="PANTHER" id="PTHR40619:SF3">
    <property type="entry name" value="FUNGAL STAND N-TERMINAL GOODBYE DOMAIN-CONTAINING PROTEIN"/>
    <property type="match status" value="1"/>
</dbReference>
<dbReference type="PANTHER" id="PTHR40619">
    <property type="entry name" value="FUNGAL STAND N-TERMINAL GOODBYE DOMAIN-CONTAINING PROTEIN"/>
    <property type="match status" value="1"/>
</dbReference>
<sequence length="616" mass="69131">MDSRESSHPEGDGSIPRQATLSLAAYEVPEFMVRRLDGHIHPALNATPGSGAVYTPSQQWVAESGENEPPNLDDIYHTCLQAQTALILKANGLCIKRKIPLLDLTTSHSWTDVEESVLAACKSLETLAEKDKAVSPGFTGKMKKAFRSLCSNAGAGSTLANLVPTDSYCSVLCGGLKIIFRALEQTGHYRQEVYNALEELPFILNDNAILLELHNKDEELHRRVASLYTAMYKLMEVIVGWFLKPSLVTGTRIFVNPSGFSDRLKDGLAGVKIAAQRFAARVAIMSTQEQRALAQQNYSIMYMQGQTSQQMTQKLEKLSHSHLIVLDKLSEFLETHAEAERDHRERRAQQAMTSRIEAPPTSVEDILEKYLYEPTLVHADCENVLKLRHIPGYHFDEDLVCTVKRHPRFLSWLTLNESSLLFVDTRSEIHPCSLEMPIVNAEVFESLLNFSNEHASAKDGTSTHFISVAFFCSQHKDFARDVNGSPTELVMSLLLQLLDQYRDFDSSDLGQIMGGLDPNNIDSILSVFGTLVAQLQSNVIMLLIADDLREFTQPPERQRGTMKVVDRLRRLHHRGQYAATLKFLFATSTRAGFFDELFTEDEILRIWAPLPGLYGE</sequence>
<dbReference type="EMBL" id="JAGPYM010000029">
    <property type="protein sequence ID" value="KAH6879449.1"/>
    <property type="molecule type" value="Genomic_DNA"/>
</dbReference>
<organism evidence="1 2">
    <name type="scientific">Thelonectria olida</name>
    <dbReference type="NCBI Taxonomy" id="1576542"/>
    <lineage>
        <taxon>Eukaryota</taxon>
        <taxon>Fungi</taxon>
        <taxon>Dikarya</taxon>
        <taxon>Ascomycota</taxon>
        <taxon>Pezizomycotina</taxon>
        <taxon>Sordariomycetes</taxon>
        <taxon>Hypocreomycetidae</taxon>
        <taxon>Hypocreales</taxon>
        <taxon>Nectriaceae</taxon>
        <taxon>Thelonectria</taxon>
    </lineage>
</organism>
<name>A0A9P8VVC9_9HYPO</name>
<dbReference type="Proteomes" id="UP000777438">
    <property type="component" value="Unassembled WGS sequence"/>
</dbReference>
<dbReference type="OrthoDB" id="5419927at2759"/>
<proteinExistence type="predicted"/>